<keyword evidence="2" id="KW-0175">Coiled coil</keyword>
<proteinExistence type="predicted"/>
<dbReference type="Pfam" id="PF10145">
    <property type="entry name" value="PhageMin_Tail"/>
    <property type="match status" value="1"/>
</dbReference>
<keyword evidence="1" id="KW-1188">Viral release from host cell</keyword>
<keyword evidence="5" id="KW-1185">Reference proteome</keyword>
<dbReference type="EMBL" id="CP104064">
    <property type="protein sequence ID" value="WAH38621.1"/>
    <property type="molecule type" value="Genomic_DNA"/>
</dbReference>
<dbReference type="NCBIfam" id="TIGR01760">
    <property type="entry name" value="tape_meas_TP901"/>
    <property type="match status" value="1"/>
</dbReference>
<evidence type="ECO:0000313" key="5">
    <source>
        <dbReference type="Proteomes" id="UP001164803"/>
    </source>
</evidence>
<dbReference type="InterPro" id="IPR010090">
    <property type="entry name" value="Phage_tape_meas"/>
</dbReference>
<accession>A0ABY6Z8Y3</accession>
<gene>
    <name evidence="4" type="ORF">NZD86_09125</name>
</gene>
<evidence type="ECO:0000259" key="3">
    <source>
        <dbReference type="Pfam" id="PF10145"/>
    </source>
</evidence>
<dbReference type="PANTHER" id="PTHR37813">
    <property type="entry name" value="FELS-2 PROPHAGE PROTEIN"/>
    <property type="match status" value="1"/>
</dbReference>
<evidence type="ECO:0000256" key="2">
    <source>
        <dbReference type="SAM" id="Coils"/>
    </source>
</evidence>
<evidence type="ECO:0000256" key="1">
    <source>
        <dbReference type="ARBA" id="ARBA00022612"/>
    </source>
</evidence>
<dbReference type="PANTHER" id="PTHR37813:SF1">
    <property type="entry name" value="FELS-2 PROPHAGE PROTEIN"/>
    <property type="match status" value="1"/>
</dbReference>
<feature type="coiled-coil region" evidence="2">
    <location>
        <begin position="94"/>
        <end position="121"/>
    </location>
</feature>
<protein>
    <submittedName>
        <fullName evidence="4">Phage tail tape measure protein</fullName>
    </submittedName>
</protein>
<feature type="coiled-coil region" evidence="2">
    <location>
        <begin position="954"/>
        <end position="1008"/>
    </location>
</feature>
<sequence length="1334" mass="141079">MADEEVGSLKVTLGLDSLGFQNGISSVNRQLKIVESEFQLASAKLGAFGSSTDQLGVKASSLTKQIELQQAKVDLLSGALAKSIDEKGADARQTDVLTTKYNKAQTQLQLLQNELERTNVELATAGTGLKEAANQADSSSSIFGRLGSTVKSALVFTGVYGGIYALGSALKGVVATGMDFDAEMSKVQALSGATAQQFQQLKDTAIQLGAASVFSSSQVADGMQNLAAAGFSANQIISAMPGILNAAAASGEDFGSVSQIMISTMSAFGMQASDMGHIADVLAAAANASSISIGDMGQTLQYAAPLAKAAGVSLEALSADIAIMGNAGIKGSDAGTALREALTRLAAPPAAAAKELSALGIATKDAQGKMVPFNTIIAELHDKFQNLGQAQQLQAASAIFGQNAMSGMMTVIQASPAKIDQLTKAFQNSNGEAAKMANEMQDNLKGALTQMQGAFESASIKIEESLSPALTKVVNGVTSLVSTISSKNPGQAFANLFPPSISLGIQEVTSSIKMGMDDIKSAFGDTNIMQQAKQFFASLNIGPAIGQGLDRLGAEIQMIMELFAGNQGSFHSIANALNIPPQVQQTLVNVADTMKQIYQTVGPAFITIFKQISDYIQKNGPEIAAAIQNVNKVISAVFNAVWPIIKVLVISTLETIMDAIKNAVKVIEDVISVFSDLFTGNWSKLWQDIKKLTIDGLSLAWDLFQLWIGGKIVGLFKGLGGTLGGLVKDAMGKVSSGVKDGLEAVLKYLSGRVSMIGSEFKAGLKDIMNLPKQMLTIGKSIVDGLWQGISGMGATLEKNVSSFISEHIPDAVKKLLDIHSPSRVMAEVGKNVGQGLQVGIQQTAAQVEQASQDLAQKVIDGINSKMTPLNQTIAQLQARLQFRTDQGNSSAVSSTIKDEISAYNQQLGQLQNAMKSVNAEIAKMNPKTQADGIAKLRDEYSQLATEWWNDRDAITQLNNQITQTSQQAAQAAANAFKTMSDSEISSINTALQNELSALQQAHQQALSDFDATTSAMDAQYQAQLAALQQQSTTNDRANQQSQWDSQMGDLNHQLTVANLMGDTSTINQVKKQIDDLNQQISQQKQQWAIQDKEQAIQQQEQQYDAERALQRQALDQEWAQREADFQRKMTQEQAHFTALQAALQNAIATGQMTQQQAQAAWLQAVKDTGDQQLRLQIQADQASQDELNKWTQSYLDIGKKYGTNLGQGVVSGLNSMLGAVQAAAAQLANAASSAMGAGRVAVSGAVATIKPPALARGGIFNGPALVGEAGPEAAIPLNDSTMRRLASAITAQMPAVAGGGGSHPINIYLDSQLIATHVWNAATGQLQEAQRKGT</sequence>
<reference evidence="4" key="1">
    <citation type="submission" date="2022-08" db="EMBL/GenBank/DDBJ databases">
        <title>Alicyclobacillus dauci DSM2870, complete genome.</title>
        <authorList>
            <person name="Wang Q."/>
            <person name="Cai R."/>
            <person name="Wang Z."/>
        </authorList>
    </citation>
    <scope>NUCLEOTIDE SEQUENCE</scope>
    <source>
        <strain evidence="4">DSM 28700</strain>
    </source>
</reference>
<dbReference type="RefSeq" id="WP_268046209.1">
    <property type="nucleotide sequence ID" value="NZ_CP104064.1"/>
</dbReference>
<feature type="coiled-coil region" evidence="2">
    <location>
        <begin position="1066"/>
        <end position="1116"/>
    </location>
</feature>
<name>A0ABY6Z8Y3_9BACL</name>
<feature type="domain" description="Phage tail tape measure protein" evidence="3">
    <location>
        <begin position="203"/>
        <end position="401"/>
    </location>
</feature>
<dbReference type="Proteomes" id="UP001164803">
    <property type="component" value="Chromosome"/>
</dbReference>
<evidence type="ECO:0000313" key="4">
    <source>
        <dbReference type="EMBL" id="WAH38621.1"/>
    </source>
</evidence>
<organism evidence="4 5">
    <name type="scientific">Alicyclobacillus dauci</name>
    <dbReference type="NCBI Taxonomy" id="1475485"/>
    <lineage>
        <taxon>Bacteria</taxon>
        <taxon>Bacillati</taxon>
        <taxon>Bacillota</taxon>
        <taxon>Bacilli</taxon>
        <taxon>Bacillales</taxon>
        <taxon>Alicyclobacillaceae</taxon>
        <taxon>Alicyclobacillus</taxon>
    </lineage>
</organism>